<sequence>MRRELTSLSDLARLGFARLGSVRAQFDELDALVGDGGGDDLMPLFGAVADPDQALEALLRLARAHPDRVRRTLGSAGATRRLLLVLGASSGLADFVQRRPEALEALEAPLTELPTADDLRAGMLAAVGAGEDGIATVAGEPGRVALRVCYRRELLRLAAWDLGQPRAVEAVQAVTAVLADLAAGALDASLAVARADAARPGPGRAARDDIANTRLAIIGMGKAGARELNYVSDVDVIFVGEPAEDSGLDTDRAVAIATRLAMLTMRGIHELALEPPLWEVDANLRPEGKDGALVRTLESHLVYYDRWARDWEFQALLKARAMAGDRELGERYVERIAPKVWSSSERPSFVEQVQRMRERVTEHIPAEESEYQIKLGAGGLRDIEFTVQLLQLVHGRTDETIRVRSTLEALDALADAGYIGRAEAGEFAEDYRVLRLLEHRLQLERLSRTHLMPRDEDRLRVLARSSGLGGNAEELLTRWQRTKVAVRSLHERLFYRPLLSAVARMPGAALALTSEQAEARLSAIGFANARGALGHIAALTQGVSRRATIQRHLLPVLLQWLAEGPDPDGGLLAFRRISESLGDAHWFLRMLRDSHEAAGRLMQALSGSRFVVELLERYPEAVGWLENDADLRPRSWEALREETSATVLRHREPDAAATALRTARRREVLRLALAGILDVAKIEELGQALSSVTTAILSGVLRTIRREDGPWPEFAIIAMGRYGERSSASVPTPTSSTCTGRSPAWRPSSPSGRPSRSSPSWCVSPPTTACRSSSTRGSGRRARTAPSCGPSAPTRPTTRAGR</sequence>
<feature type="domain" description="PII-uridylyltransferase/Glutamine-synthetase adenylyltransferase" evidence="9">
    <location>
        <begin position="355"/>
        <end position="494"/>
    </location>
</feature>
<dbReference type="Gene3D" id="1.20.120.330">
    <property type="entry name" value="Nucleotidyltransferases domain 2"/>
    <property type="match status" value="1"/>
</dbReference>
<evidence type="ECO:0000256" key="7">
    <source>
        <dbReference type="SAM" id="MobiDB-lite"/>
    </source>
</evidence>
<evidence type="ECO:0000256" key="2">
    <source>
        <dbReference type="ARBA" id="ARBA00022695"/>
    </source>
</evidence>
<dbReference type="PANTHER" id="PTHR30621">
    <property type="entry name" value="GLUTAMINE SYNTHETASE ADENYLYLTRANSFERASE"/>
    <property type="match status" value="1"/>
</dbReference>
<evidence type="ECO:0008006" key="12">
    <source>
        <dbReference type="Google" id="ProtNLM"/>
    </source>
</evidence>
<dbReference type="Pfam" id="PF08335">
    <property type="entry name" value="GlnD_UR_UTase"/>
    <property type="match status" value="1"/>
</dbReference>
<dbReference type="Pfam" id="PF03710">
    <property type="entry name" value="GlnE"/>
    <property type="match status" value="2"/>
</dbReference>
<protein>
    <recommendedName>
        <fullName evidence="12">Glutamate-ammonia-ligase adenylyltransferase</fullName>
    </recommendedName>
</protein>
<evidence type="ECO:0000313" key="11">
    <source>
        <dbReference type="Proteomes" id="UP001321498"/>
    </source>
</evidence>
<dbReference type="InterPro" id="IPR005190">
    <property type="entry name" value="GlnE_rpt_dom"/>
</dbReference>
<evidence type="ECO:0000259" key="9">
    <source>
        <dbReference type="Pfam" id="PF08335"/>
    </source>
</evidence>
<evidence type="ECO:0000259" key="8">
    <source>
        <dbReference type="Pfam" id="PF03710"/>
    </source>
</evidence>
<keyword evidence="1" id="KW-0808">Transferase</keyword>
<dbReference type="EMBL" id="AP027731">
    <property type="protein sequence ID" value="BDZ46794.1"/>
    <property type="molecule type" value="Genomic_DNA"/>
</dbReference>
<dbReference type="NCBIfam" id="NF010707">
    <property type="entry name" value="PRK14109.1"/>
    <property type="match status" value="1"/>
</dbReference>
<keyword evidence="5" id="KW-0460">Magnesium</keyword>
<proteinExistence type="predicted"/>
<dbReference type="SUPFAM" id="SSF81301">
    <property type="entry name" value="Nucleotidyltransferase"/>
    <property type="match status" value="2"/>
</dbReference>
<keyword evidence="2" id="KW-0548">Nucleotidyltransferase</keyword>
<feature type="domain" description="Glutamate-ammonia ligase adenylyltransferase repeated" evidence="8">
    <location>
        <begin position="81"/>
        <end position="331"/>
    </location>
</feature>
<keyword evidence="4" id="KW-0067">ATP-binding</keyword>
<dbReference type="CDD" id="cd05401">
    <property type="entry name" value="NT_GlnE_GlnD_like"/>
    <property type="match status" value="1"/>
</dbReference>
<feature type="region of interest" description="Disordered" evidence="7">
    <location>
        <begin position="724"/>
        <end position="802"/>
    </location>
</feature>
<reference evidence="11" key="1">
    <citation type="journal article" date="2019" name="Int. J. Syst. Evol. Microbiol.">
        <title>The Global Catalogue of Microorganisms (GCM) 10K type strain sequencing project: providing services to taxonomists for standard genome sequencing and annotation.</title>
        <authorList>
            <consortium name="The Broad Institute Genomics Platform"/>
            <consortium name="The Broad Institute Genome Sequencing Center for Infectious Disease"/>
            <person name="Wu L."/>
            <person name="Ma J."/>
        </authorList>
    </citation>
    <scope>NUCLEOTIDE SEQUENCE [LARGE SCALE GENOMIC DNA]</scope>
    <source>
        <strain evidence="11">NBRC 108725</strain>
    </source>
</reference>
<dbReference type="PANTHER" id="PTHR30621:SF0">
    <property type="entry name" value="BIFUNCTIONAL GLUTAMINE SYNTHETASE ADENYLYLTRANSFERASE_ADENYLYL-REMOVING ENZYME"/>
    <property type="match status" value="1"/>
</dbReference>
<evidence type="ECO:0000256" key="5">
    <source>
        <dbReference type="ARBA" id="ARBA00022842"/>
    </source>
</evidence>
<evidence type="ECO:0000256" key="4">
    <source>
        <dbReference type="ARBA" id="ARBA00022840"/>
    </source>
</evidence>
<dbReference type="Proteomes" id="UP001321498">
    <property type="component" value="Chromosome"/>
</dbReference>
<keyword evidence="3" id="KW-0547">Nucleotide-binding</keyword>
<dbReference type="InterPro" id="IPR023057">
    <property type="entry name" value="GlnE"/>
</dbReference>
<keyword evidence="6" id="KW-0511">Multifunctional enzyme</keyword>
<evidence type="ECO:0000313" key="10">
    <source>
        <dbReference type="EMBL" id="BDZ46794.1"/>
    </source>
</evidence>
<gene>
    <name evidence="10" type="ORF">GCM10025866_27030</name>
</gene>
<accession>A0ABM8GFB4</accession>
<keyword evidence="11" id="KW-1185">Reference proteome</keyword>
<dbReference type="Gene3D" id="3.30.460.10">
    <property type="entry name" value="Beta Polymerase, domain 2"/>
    <property type="match status" value="2"/>
</dbReference>
<evidence type="ECO:0000256" key="6">
    <source>
        <dbReference type="ARBA" id="ARBA00023268"/>
    </source>
</evidence>
<feature type="compositionally biased region" description="Low complexity" evidence="7">
    <location>
        <begin position="726"/>
        <end position="777"/>
    </location>
</feature>
<evidence type="ECO:0000256" key="3">
    <source>
        <dbReference type="ARBA" id="ARBA00022741"/>
    </source>
</evidence>
<evidence type="ECO:0000256" key="1">
    <source>
        <dbReference type="ARBA" id="ARBA00022679"/>
    </source>
</evidence>
<feature type="domain" description="Glutamate-ammonia ligase adenylyltransferase repeated" evidence="8">
    <location>
        <begin position="600"/>
        <end position="723"/>
    </location>
</feature>
<organism evidence="10 11">
    <name type="scientific">Naasia aerilata</name>
    <dbReference type="NCBI Taxonomy" id="1162966"/>
    <lineage>
        <taxon>Bacteria</taxon>
        <taxon>Bacillati</taxon>
        <taxon>Actinomycetota</taxon>
        <taxon>Actinomycetes</taxon>
        <taxon>Micrococcales</taxon>
        <taxon>Microbacteriaceae</taxon>
        <taxon>Naasia</taxon>
    </lineage>
</organism>
<dbReference type="InterPro" id="IPR043519">
    <property type="entry name" value="NT_sf"/>
</dbReference>
<dbReference type="InterPro" id="IPR013546">
    <property type="entry name" value="PII_UdlTrfase/GS_AdlTrfase"/>
</dbReference>
<dbReference type="SUPFAM" id="SSF81593">
    <property type="entry name" value="Nucleotidyltransferase substrate binding subunit/domain"/>
    <property type="match status" value="1"/>
</dbReference>
<name>A0ABM8GFB4_9MICO</name>